<dbReference type="PANTHER" id="PTHR21404">
    <property type="entry name" value="HEN1"/>
    <property type="match status" value="1"/>
</dbReference>
<dbReference type="InterPro" id="IPR026610">
    <property type="entry name" value="Hen1"/>
</dbReference>
<name>A0A2S4W6H6_9BASI</name>
<sequence length="487" mass="55381">MIYMADIGWDRRANSSSASVKQDNQEPTDLRSIRKPGGIRTKLSWPITRVGIYVVSKSRTNRQYVPITVLLLPSLVTQRRAFCLGFLKRQRVRTVLELGCGEGTLLGLLTNAASCLGEFPSPSDIERLKTEQINAKDSAHKERLGVIEEVVKKTPELDYYQRDLHLELLIGLDLDPESLQRVQETIKLTNQKPQPGSFPLNSRWEPLRVELWSGDLALNNDRFKGIGCVVMSEVIEHLFPDQLNQCIPLIFGSYQPQWIVITTPNHEFNQYIDQYSSLESRNEHRFLDPTGRTERYFRDSDHKFEWTQDEFINWCQDQSISSTEPPAQPIPKSELPVPGSPEGFFATQWQIARIGVDHPKAIKLEKGHKLIAVEEYRAMECVGQVAPKSEILEHVKRYLIDIGNARARLSELWLCDQGLDKLCAGRLIELILAFSDEDGWELSNDSSPVGPISSFTGMDAIWVTWIAFPTTNKTNSDIPIPPHYSLL</sequence>
<dbReference type="GO" id="GO:0030422">
    <property type="term" value="P:siRNA processing"/>
    <property type="evidence" value="ECO:0007669"/>
    <property type="project" value="TreeGrafter"/>
</dbReference>
<evidence type="ECO:0000256" key="3">
    <source>
        <dbReference type="ARBA" id="ARBA00021330"/>
    </source>
</evidence>
<dbReference type="EMBL" id="PKSL01000003">
    <property type="protein sequence ID" value="POW17368.1"/>
    <property type="molecule type" value="Genomic_DNA"/>
</dbReference>
<dbReference type="GO" id="GO:0046872">
    <property type="term" value="F:metal ion binding"/>
    <property type="evidence" value="ECO:0007669"/>
    <property type="project" value="UniProtKB-KW"/>
</dbReference>
<evidence type="ECO:0000256" key="11">
    <source>
        <dbReference type="ARBA" id="ARBA00035025"/>
    </source>
</evidence>
<evidence type="ECO:0000256" key="4">
    <source>
        <dbReference type="ARBA" id="ARBA00022603"/>
    </source>
</evidence>
<evidence type="ECO:0000256" key="1">
    <source>
        <dbReference type="ARBA" id="ARBA00001946"/>
    </source>
</evidence>
<dbReference type="GO" id="GO:0005634">
    <property type="term" value="C:nucleus"/>
    <property type="evidence" value="ECO:0007669"/>
    <property type="project" value="TreeGrafter"/>
</dbReference>
<dbReference type="GO" id="GO:0003723">
    <property type="term" value="F:RNA binding"/>
    <property type="evidence" value="ECO:0007669"/>
    <property type="project" value="UniProtKB-KW"/>
</dbReference>
<evidence type="ECO:0000256" key="12">
    <source>
        <dbReference type="ARBA" id="ARBA00048418"/>
    </source>
</evidence>
<dbReference type="Proteomes" id="UP000239156">
    <property type="component" value="Unassembled WGS sequence"/>
</dbReference>
<keyword evidence="5" id="KW-0808">Transferase</keyword>
<dbReference type="Gene3D" id="3.40.50.150">
    <property type="entry name" value="Vaccinia Virus protein VP39"/>
    <property type="match status" value="1"/>
</dbReference>
<comment type="similarity">
    <text evidence="2">Belongs to the methyltransferase superfamily. HEN1 family.</text>
</comment>
<evidence type="ECO:0000256" key="9">
    <source>
        <dbReference type="ARBA" id="ARBA00022884"/>
    </source>
</evidence>
<gene>
    <name evidence="13" type="ORF">PSTT_00737</name>
</gene>
<dbReference type="GO" id="GO:0090486">
    <property type="term" value="F:small RNA 2'-O-methyltransferase activity"/>
    <property type="evidence" value="ECO:0007669"/>
    <property type="project" value="UniProtKB-EC"/>
</dbReference>
<protein>
    <recommendedName>
        <fullName evidence="3">Small RNA 2'-O-methyltransferase</fullName>
        <ecNumber evidence="11">2.1.1.386</ecNumber>
    </recommendedName>
</protein>
<dbReference type="EC" id="2.1.1.386" evidence="11"/>
<dbReference type="VEuPathDB" id="FungiDB:PSHT_00300"/>
<evidence type="ECO:0000313" key="13">
    <source>
        <dbReference type="EMBL" id="POW17368.1"/>
    </source>
</evidence>
<reference evidence="13" key="1">
    <citation type="submission" date="2017-12" db="EMBL/GenBank/DDBJ databases">
        <title>Gene loss provides genomic basis for host adaptation in cereal stripe rust fungi.</title>
        <authorList>
            <person name="Xia C."/>
        </authorList>
    </citation>
    <scope>NUCLEOTIDE SEQUENCE [LARGE SCALE GENOMIC DNA]</scope>
    <source>
        <strain evidence="13">93-210</strain>
    </source>
</reference>
<dbReference type="SUPFAM" id="SSF53335">
    <property type="entry name" value="S-adenosyl-L-methionine-dependent methyltransferases"/>
    <property type="match status" value="1"/>
</dbReference>
<keyword evidence="8" id="KW-0460">Magnesium</keyword>
<keyword evidence="6" id="KW-0949">S-adenosyl-L-methionine</keyword>
<dbReference type="GO" id="GO:0001510">
    <property type="term" value="P:RNA methylation"/>
    <property type="evidence" value="ECO:0007669"/>
    <property type="project" value="InterPro"/>
</dbReference>
<dbReference type="PANTHER" id="PTHR21404:SF3">
    <property type="entry name" value="SMALL RNA 2'-O-METHYLTRANSFERASE"/>
    <property type="match status" value="1"/>
</dbReference>
<evidence type="ECO:0000256" key="2">
    <source>
        <dbReference type="ARBA" id="ARBA00009026"/>
    </source>
</evidence>
<comment type="cofactor">
    <cofactor evidence="1">
        <name>Mg(2+)</name>
        <dbReference type="ChEBI" id="CHEBI:18420"/>
    </cofactor>
</comment>
<keyword evidence="14" id="KW-1185">Reference proteome</keyword>
<evidence type="ECO:0000256" key="6">
    <source>
        <dbReference type="ARBA" id="ARBA00022691"/>
    </source>
</evidence>
<accession>A0A2S4W6H6</accession>
<evidence type="ECO:0000256" key="7">
    <source>
        <dbReference type="ARBA" id="ARBA00022723"/>
    </source>
</evidence>
<keyword evidence="9" id="KW-0694">RNA-binding</keyword>
<evidence type="ECO:0000313" key="14">
    <source>
        <dbReference type="Proteomes" id="UP000239156"/>
    </source>
</evidence>
<organism evidence="13 14">
    <name type="scientific">Puccinia striiformis</name>
    <dbReference type="NCBI Taxonomy" id="27350"/>
    <lineage>
        <taxon>Eukaryota</taxon>
        <taxon>Fungi</taxon>
        <taxon>Dikarya</taxon>
        <taxon>Basidiomycota</taxon>
        <taxon>Pucciniomycotina</taxon>
        <taxon>Pucciniomycetes</taxon>
        <taxon>Pucciniales</taxon>
        <taxon>Pucciniaceae</taxon>
        <taxon>Puccinia</taxon>
    </lineage>
</organism>
<dbReference type="InterPro" id="IPR029063">
    <property type="entry name" value="SAM-dependent_MTases_sf"/>
</dbReference>
<keyword evidence="7" id="KW-0479">Metal-binding</keyword>
<dbReference type="GO" id="GO:0005737">
    <property type="term" value="C:cytoplasm"/>
    <property type="evidence" value="ECO:0007669"/>
    <property type="project" value="TreeGrafter"/>
</dbReference>
<dbReference type="AlphaFoldDB" id="A0A2S4W6H6"/>
<comment type="caution">
    <text evidence="13">The sequence shown here is derived from an EMBL/GenBank/DDBJ whole genome shotgun (WGS) entry which is preliminary data.</text>
</comment>
<proteinExistence type="inferred from homology"/>
<keyword evidence="4" id="KW-0489">Methyltransferase</keyword>
<dbReference type="VEuPathDB" id="FungiDB:PSTT_00737"/>
<evidence type="ECO:0000256" key="5">
    <source>
        <dbReference type="ARBA" id="ARBA00022679"/>
    </source>
</evidence>
<keyword evidence="10" id="KW-0943">RNA-mediated gene silencing</keyword>
<evidence type="ECO:0000256" key="10">
    <source>
        <dbReference type="ARBA" id="ARBA00023158"/>
    </source>
</evidence>
<comment type="catalytic activity">
    <reaction evidence="12">
        <text>small RNA 3'-end nucleotide + S-adenosyl-L-methionine = small RNA 3'-end 2'-O-methylnucleotide + S-adenosyl-L-homocysteine + H(+)</text>
        <dbReference type="Rhea" id="RHEA:37887"/>
        <dbReference type="Rhea" id="RHEA-COMP:10415"/>
        <dbReference type="Rhea" id="RHEA-COMP:10416"/>
        <dbReference type="ChEBI" id="CHEBI:15378"/>
        <dbReference type="ChEBI" id="CHEBI:57856"/>
        <dbReference type="ChEBI" id="CHEBI:59789"/>
        <dbReference type="ChEBI" id="CHEBI:74896"/>
        <dbReference type="ChEBI" id="CHEBI:74898"/>
        <dbReference type="EC" id="2.1.1.386"/>
    </reaction>
</comment>
<feature type="non-terminal residue" evidence="13">
    <location>
        <position position="487"/>
    </location>
</feature>
<evidence type="ECO:0000256" key="8">
    <source>
        <dbReference type="ARBA" id="ARBA00022842"/>
    </source>
</evidence>